<evidence type="ECO:0000313" key="2">
    <source>
        <dbReference type="EMBL" id="KAF7342468.1"/>
    </source>
</evidence>
<keyword evidence="3" id="KW-1185">Reference proteome</keyword>
<feature type="chain" id="PRO_5034915803" evidence="1">
    <location>
        <begin position="21"/>
        <end position="280"/>
    </location>
</feature>
<dbReference type="OrthoDB" id="3052997at2759"/>
<protein>
    <submittedName>
        <fullName evidence="2">Uncharacterized protein</fullName>
    </submittedName>
</protein>
<dbReference type="Proteomes" id="UP000620124">
    <property type="component" value="Unassembled WGS sequence"/>
</dbReference>
<keyword evidence="1" id="KW-0732">Signal</keyword>
<dbReference type="EMBL" id="JACAZI010000017">
    <property type="protein sequence ID" value="KAF7342468.1"/>
    <property type="molecule type" value="Genomic_DNA"/>
</dbReference>
<dbReference type="AlphaFoldDB" id="A0A8H6XJ37"/>
<gene>
    <name evidence="2" type="ORF">MVEN_01836300</name>
</gene>
<comment type="caution">
    <text evidence="2">The sequence shown here is derived from an EMBL/GenBank/DDBJ whole genome shotgun (WGS) entry which is preliminary data.</text>
</comment>
<evidence type="ECO:0000256" key="1">
    <source>
        <dbReference type="SAM" id="SignalP"/>
    </source>
</evidence>
<proteinExistence type="predicted"/>
<sequence>MFKLLSVLPFVASLAGTVIAAPIGSDISSLLARKNRNQVVAAAPAAGAAGTLAPCTPIDQSAAAFSGNGPDLNLQDCRFVDAPDVPFPCTNGQAVADAFNLPFCNTVNTPAATAEIAAAAASSSAASAAAAQATGNLVPCTNTDQSAAAFSGNDPDENLIPCSFVDAPDVPFECTNIDAVTKAFGTPPCNTVNTPAASAAVAAAAASSSAASAAAAQATGKTVQCTNADQSAAAFSGNDPDENLTPCSFVNAPDVPFECTNIPAVTKAFGTPPCSSAPAA</sequence>
<feature type="signal peptide" evidence="1">
    <location>
        <begin position="1"/>
        <end position="20"/>
    </location>
</feature>
<reference evidence="2" key="1">
    <citation type="submission" date="2020-05" db="EMBL/GenBank/DDBJ databases">
        <title>Mycena genomes resolve the evolution of fungal bioluminescence.</title>
        <authorList>
            <person name="Tsai I.J."/>
        </authorList>
    </citation>
    <scope>NUCLEOTIDE SEQUENCE</scope>
    <source>
        <strain evidence="2">CCC161011</strain>
    </source>
</reference>
<organism evidence="2 3">
    <name type="scientific">Mycena venus</name>
    <dbReference type="NCBI Taxonomy" id="2733690"/>
    <lineage>
        <taxon>Eukaryota</taxon>
        <taxon>Fungi</taxon>
        <taxon>Dikarya</taxon>
        <taxon>Basidiomycota</taxon>
        <taxon>Agaricomycotina</taxon>
        <taxon>Agaricomycetes</taxon>
        <taxon>Agaricomycetidae</taxon>
        <taxon>Agaricales</taxon>
        <taxon>Marasmiineae</taxon>
        <taxon>Mycenaceae</taxon>
        <taxon>Mycena</taxon>
    </lineage>
</organism>
<accession>A0A8H6XJ37</accession>
<evidence type="ECO:0000313" key="3">
    <source>
        <dbReference type="Proteomes" id="UP000620124"/>
    </source>
</evidence>
<name>A0A8H6XJ37_9AGAR</name>